<dbReference type="Proteomes" id="UP001597216">
    <property type="component" value="Unassembled WGS sequence"/>
</dbReference>
<name>A0ABW3SZR8_9CAUL</name>
<evidence type="ECO:0000313" key="5">
    <source>
        <dbReference type="Proteomes" id="UP001597216"/>
    </source>
</evidence>
<feature type="domain" description="Sulfatase N-terminal" evidence="3">
    <location>
        <begin position="7"/>
        <end position="352"/>
    </location>
</feature>
<dbReference type="Gene3D" id="3.40.720.10">
    <property type="entry name" value="Alkaline Phosphatase, subunit A"/>
    <property type="match status" value="1"/>
</dbReference>
<sequence length="486" mass="54082">MLVHVDVILITLDQFRGDCLSAAGHPLARTPNLDRLAAEGVRFARHYSQAAPCSPGRASLYTGTYQMNHRVVGNGAPLDRRLDNVAWAARRAGYVPTLFGYTDQAVDPREATGPEDPRLLTWEGILPGFEVGLNFATHDPGVWVRWLRDLGYEVPDDYEGAVGGEPGRPAEHSLSAWHTDGLIDWIDAQAGPRFAHLSQLRPHPPYAAAGWYADLYAPEDMPAPIAMGETRHRLHDSLRRSVLRAPDDPAEMAKIQAQYFGMIHEVDAQLGRLWKALEDRGLWDDTLIIVTADHGEQLGDHGLIQKGGFFEASYHIPCIIRDPRRPKAHGTVVERFTENVDILPTLCEAMGVAIPAQCDGLPLTPFLAGEDPPWWREAAHWEFDWRGAAIPLGPHQWPWDRRLERQNLAVRRDETTAYVQFGDGSALCFDLEADPTWRTPVTDPSLILAKAQGMLAWRHQHLDRTLTGLLVQDGGVGRWPDGVQAG</sequence>
<organism evidence="4 5">
    <name type="scientific">Phenylobacterium conjunctum</name>
    <dbReference type="NCBI Taxonomy" id="1298959"/>
    <lineage>
        <taxon>Bacteria</taxon>
        <taxon>Pseudomonadati</taxon>
        <taxon>Pseudomonadota</taxon>
        <taxon>Alphaproteobacteria</taxon>
        <taxon>Caulobacterales</taxon>
        <taxon>Caulobacteraceae</taxon>
        <taxon>Phenylobacterium</taxon>
    </lineage>
</organism>
<dbReference type="PANTHER" id="PTHR42693:SF53">
    <property type="entry name" value="ENDO-4-O-SULFATASE"/>
    <property type="match status" value="1"/>
</dbReference>
<keyword evidence="5" id="KW-1185">Reference proteome</keyword>
<reference evidence="5" key="1">
    <citation type="journal article" date="2019" name="Int. J. Syst. Evol. Microbiol.">
        <title>The Global Catalogue of Microorganisms (GCM) 10K type strain sequencing project: providing services to taxonomists for standard genome sequencing and annotation.</title>
        <authorList>
            <consortium name="The Broad Institute Genomics Platform"/>
            <consortium name="The Broad Institute Genome Sequencing Center for Infectious Disease"/>
            <person name="Wu L."/>
            <person name="Ma J."/>
        </authorList>
    </citation>
    <scope>NUCLEOTIDE SEQUENCE [LARGE SCALE GENOMIC DNA]</scope>
    <source>
        <strain evidence="5">CCUG 55074</strain>
    </source>
</reference>
<keyword evidence="2" id="KW-0378">Hydrolase</keyword>
<dbReference type="InterPro" id="IPR000917">
    <property type="entry name" value="Sulfatase_N"/>
</dbReference>
<dbReference type="RefSeq" id="WP_377352337.1">
    <property type="nucleotide sequence ID" value="NZ_JBHTLQ010000004.1"/>
</dbReference>
<dbReference type="SUPFAM" id="SSF53649">
    <property type="entry name" value="Alkaline phosphatase-like"/>
    <property type="match status" value="1"/>
</dbReference>
<accession>A0ABW3SZR8</accession>
<evidence type="ECO:0000313" key="4">
    <source>
        <dbReference type="EMBL" id="MFD1189477.1"/>
    </source>
</evidence>
<dbReference type="InterPro" id="IPR017850">
    <property type="entry name" value="Alkaline_phosphatase_core_sf"/>
</dbReference>
<proteinExistence type="inferred from homology"/>
<gene>
    <name evidence="4" type="ORF">ACFQ27_02710</name>
</gene>
<dbReference type="InterPro" id="IPR050738">
    <property type="entry name" value="Sulfatase"/>
</dbReference>
<comment type="similarity">
    <text evidence="1">Belongs to the sulfatase family.</text>
</comment>
<comment type="caution">
    <text evidence="4">The sequence shown here is derived from an EMBL/GenBank/DDBJ whole genome shotgun (WGS) entry which is preliminary data.</text>
</comment>
<protein>
    <submittedName>
        <fullName evidence="4">Sulfatase-like hydrolase/transferase</fullName>
    </submittedName>
</protein>
<dbReference type="EMBL" id="JBHTLQ010000004">
    <property type="protein sequence ID" value="MFD1189477.1"/>
    <property type="molecule type" value="Genomic_DNA"/>
</dbReference>
<dbReference type="Pfam" id="PF00884">
    <property type="entry name" value="Sulfatase"/>
    <property type="match status" value="1"/>
</dbReference>
<evidence type="ECO:0000259" key="3">
    <source>
        <dbReference type="Pfam" id="PF00884"/>
    </source>
</evidence>
<dbReference type="PANTHER" id="PTHR42693">
    <property type="entry name" value="ARYLSULFATASE FAMILY MEMBER"/>
    <property type="match status" value="1"/>
</dbReference>
<evidence type="ECO:0000256" key="2">
    <source>
        <dbReference type="ARBA" id="ARBA00022801"/>
    </source>
</evidence>
<evidence type="ECO:0000256" key="1">
    <source>
        <dbReference type="ARBA" id="ARBA00008779"/>
    </source>
</evidence>